<feature type="region of interest" description="Disordered" evidence="1">
    <location>
        <begin position="1"/>
        <end position="39"/>
    </location>
</feature>
<keyword evidence="3" id="KW-1185">Reference proteome</keyword>
<dbReference type="EMBL" id="FNKX01000002">
    <property type="protein sequence ID" value="SDR45027.1"/>
    <property type="molecule type" value="Genomic_DNA"/>
</dbReference>
<evidence type="ECO:0000256" key="1">
    <source>
        <dbReference type="SAM" id="MobiDB-lite"/>
    </source>
</evidence>
<accession>A0A1H1J4T1</accession>
<dbReference type="Proteomes" id="UP000199365">
    <property type="component" value="Unassembled WGS sequence"/>
</dbReference>
<protein>
    <submittedName>
        <fullName evidence="2">Uncharacterized protein</fullName>
    </submittedName>
</protein>
<evidence type="ECO:0000313" key="2">
    <source>
        <dbReference type="EMBL" id="SDR45027.1"/>
    </source>
</evidence>
<reference evidence="3" key="1">
    <citation type="submission" date="2016-10" db="EMBL/GenBank/DDBJ databases">
        <authorList>
            <person name="Varghese N."/>
            <person name="Submissions S."/>
        </authorList>
    </citation>
    <scope>NUCLEOTIDE SEQUENCE [LARGE SCALE GENOMIC DNA]</scope>
    <source>
        <strain evidence="3">DUS833</strain>
    </source>
</reference>
<gene>
    <name evidence="2" type="ORF">SAMN05445850_4183</name>
</gene>
<sequence>MLNSKFKSWTPMKPSKPASQALTGLGISNKPDTTEVRSK</sequence>
<proteinExistence type="predicted"/>
<organism evidence="2 3">
    <name type="scientific">Paraburkholderia tuberum</name>
    <dbReference type="NCBI Taxonomy" id="157910"/>
    <lineage>
        <taxon>Bacteria</taxon>
        <taxon>Pseudomonadati</taxon>
        <taxon>Pseudomonadota</taxon>
        <taxon>Betaproteobacteria</taxon>
        <taxon>Burkholderiales</taxon>
        <taxon>Burkholderiaceae</taxon>
        <taxon>Paraburkholderia</taxon>
    </lineage>
</organism>
<name>A0A1H1J4T1_9BURK</name>
<evidence type="ECO:0000313" key="3">
    <source>
        <dbReference type="Proteomes" id="UP000199365"/>
    </source>
</evidence>
<dbReference type="AlphaFoldDB" id="A0A1H1J4T1"/>